<keyword evidence="3" id="KW-1185">Reference proteome</keyword>
<feature type="transmembrane region" description="Helical" evidence="1">
    <location>
        <begin position="825"/>
        <end position="847"/>
    </location>
</feature>
<dbReference type="AlphaFoldDB" id="A0A941EVG7"/>
<organism evidence="2 3">
    <name type="scientific">Actinospica durhamensis</name>
    <dbReference type="NCBI Taxonomy" id="1508375"/>
    <lineage>
        <taxon>Bacteria</taxon>
        <taxon>Bacillati</taxon>
        <taxon>Actinomycetota</taxon>
        <taxon>Actinomycetes</taxon>
        <taxon>Catenulisporales</taxon>
        <taxon>Actinospicaceae</taxon>
        <taxon>Actinospica</taxon>
    </lineage>
</organism>
<feature type="transmembrane region" description="Helical" evidence="1">
    <location>
        <begin position="867"/>
        <end position="889"/>
    </location>
</feature>
<dbReference type="EMBL" id="JAGSOG010000066">
    <property type="protein sequence ID" value="MBR7834679.1"/>
    <property type="molecule type" value="Genomic_DNA"/>
</dbReference>
<name>A0A941EVG7_9ACTN</name>
<keyword evidence="1" id="KW-0812">Transmembrane</keyword>
<feature type="transmembrane region" description="Helical" evidence="1">
    <location>
        <begin position="544"/>
        <end position="564"/>
    </location>
</feature>
<evidence type="ECO:0008006" key="4">
    <source>
        <dbReference type="Google" id="ProtNLM"/>
    </source>
</evidence>
<comment type="caution">
    <text evidence="2">The sequence shown here is derived from an EMBL/GenBank/DDBJ whole genome shotgun (WGS) entry which is preliminary data.</text>
</comment>
<feature type="transmembrane region" description="Helical" evidence="1">
    <location>
        <begin position="491"/>
        <end position="511"/>
    </location>
</feature>
<protein>
    <recommendedName>
        <fullName evidence="4">FtsX-like permease family protein</fullName>
    </recommendedName>
</protein>
<feature type="transmembrane region" description="Helical" evidence="1">
    <location>
        <begin position="769"/>
        <end position="789"/>
    </location>
</feature>
<feature type="transmembrane region" description="Helical" evidence="1">
    <location>
        <begin position="344"/>
        <end position="368"/>
    </location>
</feature>
<feature type="transmembrane region" description="Helical" evidence="1">
    <location>
        <begin position="388"/>
        <end position="409"/>
    </location>
</feature>
<accession>A0A941EVG7</accession>
<keyword evidence="1" id="KW-0472">Membrane</keyword>
<gene>
    <name evidence="2" type="ORF">KDL01_15500</name>
</gene>
<evidence type="ECO:0000256" key="1">
    <source>
        <dbReference type="SAM" id="Phobius"/>
    </source>
</evidence>
<evidence type="ECO:0000313" key="2">
    <source>
        <dbReference type="EMBL" id="MBR7834679.1"/>
    </source>
</evidence>
<keyword evidence="1" id="KW-1133">Transmembrane helix</keyword>
<dbReference type="Proteomes" id="UP000675781">
    <property type="component" value="Unassembled WGS sequence"/>
</dbReference>
<evidence type="ECO:0000313" key="3">
    <source>
        <dbReference type="Proteomes" id="UP000675781"/>
    </source>
</evidence>
<proteinExistence type="predicted"/>
<sequence>MTSILGRLHAARAGLATFLSALAGSAVGPALLLAAVASAGTFVALDSAQRTDAIETSALRQTLTTSPRLDQSITSQQDLAQVEQSVSGYPLQALGPTTLGQIKQSLNRSLAGQGVPVGAPSGNWIGLSADAGLLPVPGSRMPDVTWLVWRDTLAPLHLTSGRLPQAYTAAGADTPATFEVVLSQETAAAVHAHVGSVLEIGEGSAGDVALTVTGIFEAEDAASAYWTYDPGAATPYLDTDGPVPGATYENAMMFVAPQAAKALEVAQADANVSFQTATSLDMSKITAAQAPSLLSTLQNVQLQSVEVGPIEGTGQMQSLLLRLTVGPIDALTDFVDEQSEIGTLLSLVTTSLEVLGVILLLLCIRLVVERRAGELAMMRARGASKRALAAEAGRAGLISVPCVVVVTLLAGSESWLPATFLALLALAGPAVLAVRVHGRIPRAHGVGHQERRAGRVRQARRIALTVAVISVCVGAVFALRYDASQASNNALVGAAPLLLAVPIALVLLHVAPVVIRALAKLAAFARGAVAFVGLARAARSSSAALLPSAALILAFSVIALGSTIRASITQAEVDASWQSIGADARVTTDGLVTTIPADVVKKAEALPGVTRGVSAYSTEVAGIDAYSGQFTVLVVDPAAYQAFTGTPLALPEHASSASAATPVVLSSTLAESIGAKTVAMHLLGSDLKLKAAGTVETTAALPSDESFMIVPEWAFKTAPPTSIVMLDGSIDSARLTAAFQHVQAAQITLRATMLHALTDAPMQSGVFELFDLGIAVALACCVAALAVSLSLQGPARAASLSRLATMGLSRSRLDLLVLTEQLPPILVSLLGGGLGAIAISALIGPTLDLTVFTGTPAPAPRVIDLGAFAEASAAIAAAAALALLGHAALTRRRGLAAALRVGDR</sequence>
<feature type="transmembrane region" description="Helical" evidence="1">
    <location>
        <begin position="461"/>
        <end position="479"/>
    </location>
</feature>
<feature type="transmembrane region" description="Helical" evidence="1">
    <location>
        <begin position="415"/>
        <end position="434"/>
    </location>
</feature>
<reference evidence="2" key="1">
    <citation type="submission" date="2021-04" db="EMBL/GenBank/DDBJ databases">
        <title>Genome based classification of Actinospica acidithermotolerans sp. nov., an actinobacterium isolated from an Indonesian hot spring.</title>
        <authorList>
            <person name="Kusuma A.B."/>
            <person name="Putra K.E."/>
            <person name="Nafisah S."/>
            <person name="Loh J."/>
            <person name="Nouioui I."/>
            <person name="Goodfellow M."/>
        </authorList>
    </citation>
    <scope>NUCLEOTIDE SEQUENCE</scope>
    <source>
        <strain evidence="2">CSCA 57</strain>
    </source>
</reference>
<dbReference type="RefSeq" id="WP_212529197.1">
    <property type="nucleotide sequence ID" value="NZ_JAGSOG010000066.1"/>
</dbReference>